<comment type="caution">
    <text evidence="3">The sequence shown here is derived from an EMBL/GenBank/DDBJ whole genome shotgun (WGS) entry which is preliminary data.</text>
</comment>
<evidence type="ECO:0000259" key="2">
    <source>
        <dbReference type="Pfam" id="PF12090"/>
    </source>
</evidence>
<feature type="compositionally biased region" description="Basic and acidic residues" evidence="1">
    <location>
        <begin position="468"/>
        <end position="481"/>
    </location>
</feature>
<feature type="region of interest" description="Disordered" evidence="1">
    <location>
        <begin position="857"/>
        <end position="883"/>
    </location>
</feature>
<dbReference type="InterPro" id="IPR046468">
    <property type="entry name" value="Spt20-like_SEP"/>
</dbReference>
<feature type="compositionally biased region" description="Polar residues" evidence="1">
    <location>
        <begin position="262"/>
        <end position="271"/>
    </location>
</feature>
<gene>
    <name evidence="3" type="ORF">LTR36_000039</name>
</gene>
<dbReference type="Pfam" id="PF12090">
    <property type="entry name" value="Spt20_SEP"/>
    <property type="match status" value="1"/>
</dbReference>
<feature type="compositionally biased region" description="Polar residues" evidence="1">
    <location>
        <begin position="443"/>
        <end position="455"/>
    </location>
</feature>
<feature type="compositionally biased region" description="Polar residues" evidence="1">
    <location>
        <begin position="598"/>
        <end position="620"/>
    </location>
</feature>
<feature type="compositionally biased region" description="Basic and acidic residues" evidence="1">
    <location>
        <begin position="188"/>
        <end position="203"/>
    </location>
</feature>
<feature type="domain" description="Spt20-like SEP" evidence="2">
    <location>
        <begin position="60"/>
        <end position="313"/>
    </location>
</feature>
<dbReference type="Proteomes" id="UP001324427">
    <property type="component" value="Unassembled WGS sequence"/>
</dbReference>
<feature type="compositionally biased region" description="Basic and acidic residues" evidence="1">
    <location>
        <begin position="130"/>
        <end position="142"/>
    </location>
</feature>
<feature type="compositionally biased region" description="Gly residues" evidence="1">
    <location>
        <begin position="908"/>
        <end position="920"/>
    </location>
</feature>
<feature type="region of interest" description="Disordered" evidence="1">
    <location>
        <begin position="719"/>
        <end position="784"/>
    </location>
</feature>
<evidence type="ECO:0000256" key="1">
    <source>
        <dbReference type="SAM" id="MobiDB-lite"/>
    </source>
</evidence>
<evidence type="ECO:0000313" key="3">
    <source>
        <dbReference type="EMBL" id="KAK4550460.1"/>
    </source>
</evidence>
<feature type="compositionally biased region" description="Low complexity" evidence="1">
    <location>
        <begin position="335"/>
        <end position="344"/>
    </location>
</feature>
<organism evidence="3 4">
    <name type="scientific">Oleoguttula mirabilis</name>
    <dbReference type="NCBI Taxonomy" id="1507867"/>
    <lineage>
        <taxon>Eukaryota</taxon>
        <taxon>Fungi</taxon>
        <taxon>Dikarya</taxon>
        <taxon>Ascomycota</taxon>
        <taxon>Pezizomycotina</taxon>
        <taxon>Dothideomycetes</taxon>
        <taxon>Dothideomycetidae</taxon>
        <taxon>Mycosphaerellales</taxon>
        <taxon>Teratosphaeriaceae</taxon>
        <taxon>Oleoguttula</taxon>
    </lineage>
</organism>
<feature type="compositionally biased region" description="Low complexity" evidence="1">
    <location>
        <begin position="456"/>
        <end position="467"/>
    </location>
</feature>
<feature type="region of interest" description="Disordered" evidence="1">
    <location>
        <begin position="395"/>
        <end position="620"/>
    </location>
</feature>
<feature type="region of interest" description="Disordered" evidence="1">
    <location>
        <begin position="902"/>
        <end position="936"/>
    </location>
</feature>
<proteinExistence type="predicted"/>
<feature type="compositionally biased region" description="Low complexity" evidence="1">
    <location>
        <begin position="419"/>
        <end position="433"/>
    </location>
</feature>
<dbReference type="EMBL" id="JAVFHQ010000001">
    <property type="protein sequence ID" value="KAK4550460.1"/>
    <property type="molecule type" value="Genomic_DNA"/>
</dbReference>
<feature type="compositionally biased region" description="Low complexity" evidence="1">
    <location>
        <begin position="508"/>
        <end position="519"/>
    </location>
</feature>
<feature type="compositionally biased region" description="Basic and acidic residues" evidence="1">
    <location>
        <begin position="170"/>
        <end position="180"/>
    </location>
</feature>
<keyword evidence="4" id="KW-1185">Reference proteome</keyword>
<feature type="compositionally biased region" description="Polar residues" evidence="1">
    <location>
        <begin position="553"/>
        <end position="583"/>
    </location>
</feature>
<dbReference type="AlphaFoldDB" id="A0AAV9JXX9"/>
<feature type="region of interest" description="Disordered" evidence="1">
    <location>
        <begin position="1"/>
        <end position="42"/>
    </location>
</feature>
<feature type="compositionally biased region" description="Basic and acidic residues" evidence="1">
    <location>
        <begin position="395"/>
        <end position="418"/>
    </location>
</feature>
<name>A0AAV9JXX9_9PEZI</name>
<protein>
    <recommendedName>
        <fullName evidence="2">Spt20-like SEP domain-containing protein</fullName>
    </recommendedName>
</protein>
<feature type="region of interest" description="Disordered" evidence="1">
    <location>
        <begin position="231"/>
        <end position="271"/>
    </location>
</feature>
<evidence type="ECO:0000313" key="4">
    <source>
        <dbReference type="Proteomes" id="UP001324427"/>
    </source>
</evidence>
<feature type="compositionally biased region" description="Polar residues" evidence="1">
    <location>
        <begin position="482"/>
        <end position="507"/>
    </location>
</feature>
<feature type="region of interest" description="Disordered" evidence="1">
    <location>
        <begin position="130"/>
        <end position="203"/>
    </location>
</feature>
<accession>A0AAV9JXX9</accession>
<feature type="compositionally biased region" description="Low complexity" evidence="1">
    <location>
        <begin position="745"/>
        <end position="780"/>
    </location>
</feature>
<feature type="compositionally biased region" description="Gly residues" evidence="1">
    <location>
        <begin position="863"/>
        <end position="877"/>
    </location>
</feature>
<reference evidence="3 4" key="1">
    <citation type="submission" date="2021-11" db="EMBL/GenBank/DDBJ databases">
        <title>Black yeast isolated from Biological Soil Crust.</title>
        <authorList>
            <person name="Kurbessoian T."/>
        </authorList>
    </citation>
    <scope>NUCLEOTIDE SEQUENCE [LARGE SCALE GENOMIC DNA]</scope>
    <source>
        <strain evidence="3 4">CCFEE 5522</strain>
    </source>
</reference>
<feature type="compositionally biased region" description="Pro residues" evidence="1">
    <location>
        <begin position="247"/>
        <end position="261"/>
    </location>
</feature>
<sequence>MATASVTRPAQALRQRDRAPRPNLSKRSTNIDGGEAPAKKRKLNEPYVRDAAYILRKHKGKAPSIVIHLHNLNFRFDGQEGSFAYDSPMKVVLEHVQKSTVPHEMLEELLAQNVPFYDGCLIVEVHNHKTKEGKEKGRREEGSGADGKFSMHQYNEHITPSPAVPYPSKARTDEQPEKGESSAGDMAAPERKGKEKEMEKDGPRIFTTVLHPTPLTQHHEMLLLATTPASELHSKKKGGDTGTPSSAQPPPTPGLSVPPTPITTTRGPLSQSQKMCLEEGDFYTFQGDVLLATEPPLFLDPVSNPQDADKVLEMLSDPLHSEKAPSPKSRKRTTAEMAADDAQAAEAERRMLIMDERIKPSARTGAGAASNENQGAAASLGFSRFKTMEMVRQKFEESERIRKDEEARAAVEKKHQDEQSAQQNALKQQQQLQEQRKREVQLAQHQQALSNRNLIQQKQEQARQQQLEQHRHAQMVRDHAHPQQNGMNNFQHPASMPQGSPVVNQQTPMMNSSPMMPNNGFPMAPTSSQGAGSPPRPTSAALQHRNANMVRHASQQGHGSQNNTPQLPQGTPSMAQVAPNRQMTPRMPPGSPAPGLQGTPTSAKLSQTQPTPHMGQPSQFTPEQMQMLRAQAANIQISAANHAGSPANVGSGGMQNMTPEQIQHIRAQQQQQQARQQQQAMLAAQIASGNPQAAQVYAQQMARARQLQQMRIQAQAQAQAQAQQMGSPAGQGMAGLQQGTPSMGHAHPSQTPQPQHQQTPQMQAAAIQQIQQNGGQQATPEQLAMAQAKGQQMAIQRQQQTQLQLVQYGHQYGGWQNIPPHIAQTLPQNVQQMLMQQQQQLRQKLARNQQQMRAQQMAAQQQQGGGGGGAGGGGGVEGQVVAGQPNPGYMQQLRTMQMQMQGQQQNGGMAGGMAGMGMGGQQPNFNGQGGGNNLDQHFANMHNALNQPPQPPQQRGPQQ</sequence>
<feature type="region of interest" description="Disordered" evidence="1">
    <location>
        <begin position="316"/>
        <end position="344"/>
    </location>
</feature>
<feature type="compositionally biased region" description="Low complexity" evidence="1">
    <location>
        <begin position="719"/>
        <end position="735"/>
    </location>
</feature>